<accession>A0A9P5Z2K5</accession>
<evidence type="ECO:0000256" key="3">
    <source>
        <dbReference type="ARBA" id="ARBA00023242"/>
    </source>
</evidence>
<evidence type="ECO:0000259" key="6">
    <source>
        <dbReference type="Pfam" id="PF21639"/>
    </source>
</evidence>
<evidence type="ECO:0000256" key="1">
    <source>
        <dbReference type="ARBA" id="ARBA00004123"/>
    </source>
</evidence>
<evidence type="ECO:0000313" key="8">
    <source>
        <dbReference type="Proteomes" id="UP000807469"/>
    </source>
</evidence>
<dbReference type="InterPro" id="IPR048866">
    <property type="entry name" value="ORC5_lid"/>
</dbReference>
<dbReference type="EMBL" id="MU155219">
    <property type="protein sequence ID" value="KAF9479130.1"/>
    <property type="molecule type" value="Genomic_DNA"/>
</dbReference>
<dbReference type="GO" id="GO:0005664">
    <property type="term" value="C:nuclear origin of replication recognition complex"/>
    <property type="evidence" value="ECO:0007669"/>
    <property type="project" value="TreeGrafter"/>
</dbReference>
<feature type="region of interest" description="Disordered" evidence="4">
    <location>
        <begin position="393"/>
        <end position="426"/>
    </location>
</feature>
<dbReference type="GO" id="GO:0003688">
    <property type="term" value="F:DNA replication origin binding"/>
    <property type="evidence" value="ECO:0007669"/>
    <property type="project" value="TreeGrafter"/>
</dbReference>
<evidence type="ECO:0000259" key="5">
    <source>
        <dbReference type="Pfam" id="PF14630"/>
    </source>
</evidence>
<dbReference type="InterPro" id="IPR020796">
    <property type="entry name" value="ORC5"/>
</dbReference>
<feature type="compositionally biased region" description="Low complexity" evidence="4">
    <location>
        <begin position="411"/>
        <end position="423"/>
    </location>
</feature>
<feature type="domain" description="Origin recognition complex subunit 5 C-terminal" evidence="5">
    <location>
        <begin position="370"/>
        <end position="528"/>
    </location>
</feature>
<feature type="compositionally biased region" description="Basic and acidic residues" evidence="4">
    <location>
        <begin position="393"/>
        <end position="403"/>
    </location>
</feature>
<keyword evidence="8" id="KW-1185">Reference proteome</keyword>
<protein>
    <submittedName>
        <fullName evidence="7">Origin recognition complex, subunit 5-like protein</fullName>
    </submittedName>
</protein>
<dbReference type="Pfam" id="PF21639">
    <property type="entry name" value="ORC5_lid"/>
    <property type="match status" value="1"/>
</dbReference>
<dbReference type="PANTHER" id="PTHR12705">
    <property type="entry name" value="ORIGIN RECOGNITION COMPLEX SUBUNIT 5"/>
    <property type="match status" value="1"/>
</dbReference>
<dbReference type="OrthoDB" id="365981at2759"/>
<keyword evidence="2" id="KW-0235">DNA replication</keyword>
<dbReference type="AlphaFoldDB" id="A0A9P5Z2K5"/>
<keyword evidence="3" id="KW-0539">Nucleus</keyword>
<evidence type="ECO:0000313" key="7">
    <source>
        <dbReference type="EMBL" id="KAF9479130.1"/>
    </source>
</evidence>
<dbReference type="InterPro" id="IPR047088">
    <property type="entry name" value="ORC5_C"/>
</dbReference>
<evidence type="ECO:0000256" key="2">
    <source>
        <dbReference type="ARBA" id="ARBA00022705"/>
    </source>
</evidence>
<dbReference type="Pfam" id="PF14630">
    <property type="entry name" value="ORC5_C"/>
    <property type="match status" value="1"/>
</dbReference>
<feature type="domain" description="ORC5 lid" evidence="6">
    <location>
        <begin position="248"/>
        <end position="287"/>
    </location>
</feature>
<dbReference type="Proteomes" id="UP000807469">
    <property type="component" value="Unassembled WGS sequence"/>
</dbReference>
<name>A0A9P5Z2K5_9AGAR</name>
<sequence>MEETTCNFPGYEDFHYELGTLFSTYPPPFIYVRDPETSRTTSIVIDSILRNLSGASSVPTTTKIHYARVDCVSSFTARLIYESIINTLVGWEPTWQDGCGNWSSPQDIRWNDSLDSFIHGLRAAHAHLSQQKASTSTDKTNDGKVRFVIVVERAERLSDSLPELLVPFTRLAELARLDLSVVFLSQVEWEDIKPPLGASPDPYYMDIQSLSKEDIVRNLISNFPALSKISRSNSILQNIYHPSLKSLYAHFITILCDVCYPFTHNLQELQYIAAARWPGFRKPLLDEYKEQQRQMAADVEAARMRLNRLFNSTITTALDALLPRLTNAADWARDNEPPEGVFSLPRGQWQPQQQQQGLTVQQQDENMTNLPRISKFILIASFIASTNPPKSDLRMFGRGVDERKRKRRATKAAGKSKSGGPPKVAQRLVGPTPFVLDRMIAILGALLEDNDVESRLADRQLTIPGEHTDMEIARVGIFSSVMEQTSMRLLHRTTHADRLDGPPMFKCAISYDAATVLAKELKITLNDLLWDPIA</sequence>
<dbReference type="PANTHER" id="PTHR12705:SF0">
    <property type="entry name" value="ORIGIN RECOGNITION COMPLEX SUBUNIT 5"/>
    <property type="match status" value="1"/>
</dbReference>
<proteinExistence type="predicted"/>
<dbReference type="GO" id="GO:0006270">
    <property type="term" value="P:DNA replication initiation"/>
    <property type="evidence" value="ECO:0007669"/>
    <property type="project" value="TreeGrafter"/>
</dbReference>
<evidence type="ECO:0000256" key="4">
    <source>
        <dbReference type="SAM" id="MobiDB-lite"/>
    </source>
</evidence>
<reference evidence="7" key="1">
    <citation type="submission" date="2020-11" db="EMBL/GenBank/DDBJ databases">
        <authorList>
            <consortium name="DOE Joint Genome Institute"/>
            <person name="Ahrendt S."/>
            <person name="Riley R."/>
            <person name="Andreopoulos W."/>
            <person name="Labutti K."/>
            <person name="Pangilinan J."/>
            <person name="Ruiz-Duenas F.J."/>
            <person name="Barrasa J.M."/>
            <person name="Sanchez-Garcia M."/>
            <person name="Camarero S."/>
            <person name="Miyauchi S."/>
            <person name="Serrano A."/>
            <person name="Linde D."/>
            <person name="Babiker R."/>
            <person name="Drula E."/>
            <person name="Ayuso-Fernandez I."/>
            <person name="Pacheco R."/>
            <person name="Padilla G."/>
            <person name="Ferreira P."/>
            <person name="Barriuso J."/>
            <person name="Kellner H."/>
            <person name="Castanera R."/>
            <person name="Alfaro M."/>
            <person name="Ramirez L."/>
            <person name="Pisabarro A.G."/>
            <person name="Kuo A."/>
            <person name="Tritt A."/>
            <person name="Lipzen A."/>
            <person name="He G."/>
            <person name="Yan M."/>
            <person name="Ng V."/>
            <person name="Cullen D."/>
            <person name="Martin F."/>
            <person name="Rosso M.-N."/>
            <person name="Henrissat B."/>
            <person name="Hibbett D."/>
            <person name="Martinez A.T."/>
            <person name="Grigoriev I.V."/>
        </authorList>
    </citation>
    <scope>NUCLEOTIDE SEQUENCE</scope>
    <source>
        <strain evidence="7">CIRM-BRFM 674</strain>
    </source>
</reference>
<comment type="caution">
    <text evidence="7">The sequence shown here is derived from an EMBL/GenBank/DDBJ whole genome shotgun (WGS) entry which is preliminary data.</text>
</comment>
<gene>
    <name evidence="7" type="ORF">BDN70DRAFT_984935</name>
</gene>
<comment type="subcellular location">
    <subcellularLocation>
        <location evidence="1">Nucleus</location>
    </subcellularLocation>
</comment>
<organism evidence="7 8">
    <name type="scientific">Pholiota conissans</name>
    <dbReference type="NCBI Taxonomy" id="109636"/>
    <lineage>
        <taxon>Eukaryota</taxon>
        <taxon>Fungi</taxon>
        <taxon>Dikarya</taxon>
        <taxon>Basidiomycota</taxon>
        <taxon>Agaricomycotina</taxon>
        <taxon>Agaricomycetes</taxon>
        <taxon>Agaricomycetidae</taxon>
        <taxon>Agaricales</taxon>
        <taxon>Agaricineae</taxon>
        <taxon>Strophariaceae</taxon>
        <taxon>Pholiota</taxon>
    </lineage>
</organism>